<keyword evidence="2" id="KW-0472">Membrane</keyword>
<accession>A0AAN9VHR8</accession>
<keyword evidence="2" id="KW-1133">Transmembrane helix</keyword>
<reference evidence="3 4" key="1">
    <citation type="submission" date="2024-03" db="EMBL/GenBank/DDBJ databases">
        <title>The genome assembly and annotation of the cricket Gryllus longicercus Weissman &amp; Gray.</title>
        <authorList>
            <person name="Szrajer S."/>
            <person name="Gray D."/>
            <person name="Ylla G."/>
        </authorList>
    </citation>
    <scope>NUCLEOTIDE SEQUENCE [LARGE SCALE GENOMIC DNA]</scope>
    <source>
        <strain evidence="3">DAG 2021-001</strain>
        <tissue evidence="3">Whole body minus gut</tissue>
    </source>
</reference>
<evidence type="ECO:0000313" key="4">
    <source>
        <dbReference type="Proteomes" id="UP001378592"/>
    </source>
</evidence>
<keyword evidence="4" id="KW-1185">Reference proteome</keyword>
<evidence type="ECO:0000313" key="3">
    <source>
        <dbReference type="EMBL" id="KAK7791613.1"/>
    </source>
</evidence>
<feature type="transmembrane region" description="Helical" evidence="2">
    <location>
        <begin position="97"/>
        <end position="116"/>
    </location>
</feature>
<keyword evidence="2" id="KW-0812">Transmembrane</keyword>
<feature type="compositionally biased region" description="Basic and acidic residues" evidence="1">
    <location>
        <begin position="225"/>
        <end position="235"/>
    </location>
</feature>
<gene>
    <name evidence="3" type="ORF">R5R35_014685</name>
</gene>
<organism evidence="3 4">
    <name type="scientific">Gryllus longicercus</name>
    <dbReference type="NCBI Taxonomy" id="2509291"/>
    <lineage>
        <taxon>Eukaryota</taxon>
        <taxon>Metazoa</taxon>
        <taxon>Ecdysozoa</taxon>
        <taxon>Arthropoda</taxon>
        <taxon>Hexapoda</taxon>
        <taxon>Insecta</taxon>
        <taxon>Pterygota</taxon>
        <taxon>Neoptera</taxon>
        <taxon>Polyneoptera</taxon>
        <taxon>Orthoptera</taxon>
        <taxon>Ensifera</taxon>
        <taxon>Gryllidea</taxon>
        <taxon>Grylloidea</taxon>
        <taxon>Gryllidae</taxon>
        <taxon>Gryllinae</taxon>
        <taxon>Gryllus</taxon>
    </lineage>
</organism>
<feature type="transmembrane region" description="Helical" evidence="2">
    <location>
        <begin position="122"/>
        <end position="148"/>
    </location>
</feature>
<dbReference type="EMBL" id="JAZDUA010000516">
    <property type="protein sequence ID" value="KAK7791613.1"/>
    <property type="molecule type" value="Genomic_DNA"/>
</dbReference>
<protein>
    <recommendedName>
        <fullName evidence="5">Monocarboxylate transporter</fullName>
    </recommendedName>
</protein>
<dbReference type="Gene3D" id="1.20.1250.20">
    <property type="entry name" value="MFS general substrate transporter like domains"/>
    <property type="match status" value="2"/>
</dbReference>
<feature type="transmembrane region" description="Helical" evidence="2">
    <location>
        <begin position="27"/>
        <end position="53"/>
    </location>
</feature>
<dbReference type="PANTHER" id="PTHR11360:SF237">
    <property type="entry name" value="MONOCARBOXYLATE TRANSPORTER 12-B-LIKE PROTEIN"/>
    <property type="match status" value="1"/>
</dbReference>
<evidence type="ECO:0008006" key="5">
    <source>
        <dbReference type="Google" id="ProtNLM"/>
    </source>
</evidence>
<feature type="transmembrane region" description="Helical" evidence="2">
    <location>
        <begin position="444"/>
        <end position="468"/>
    </location>
</feature>
<feature type="transmembrane region" description="Helical" evidence="2">
    <location>
        <begin position="504"/>
        <end position="526"/>
    </location>
</feature>
<feature type="transmembrane region" description="Helical" evidence="2">
    <location>
        <begin position="160"/>
        <end position="181"/>
    </location>
</feature>
<dbReference type="InterPro" id="IPR036259">
    <property type="entry name" value="MFS_trans_sf"/>
</dbReference>
<dbReference type="Proteomes" id="UP001378592">
    <property type="component" value="Unassembled WGS sequence"/>
</dbReference>
<feature type="transmembrane region" description="Helical" evidence="2">
    <location>
        <begin position="187"/>
        <end position="204"/>
    </location>
</feature>
<evidence type="ECO:0000256" key="1">
    <source>
        <dbReference type="SAM" id="MobiDB-lite"/>
    </source>
</evidence>
<feature type="region of interest" description="Disordered" evidence="1">
    <location>
        <begin position="347"/>
        <end position="367"/>
    </location>
</feature>
<dbReference type="GO" id="GO:0008028">
    <property type="term" value="F:monocarboxylic acid transmembrane transporter activity"/>
    <property type="evidence" value="ECO:0007669"/>
    <property type="project" value="TreeGrafter"/>
</dbReference>
<sequence length="595" mass="67128">MDDKEKTKEYNSECKPRVEKLYPDGGWGWVIVAATGISNFINIPVMQSFALLFKNRIEQLNMSTTDLTTIINVNAAFGMSLGLITGPLLKRYGYRKVALVGAFSSFIGITATSWASKFIDFLITYSLITSMGTFLLMSAFSLATNTYFRERRGYASGMSTTLTGLGPVVMPQVITFLLYYYGTTGTTMILGALSMHSVPAALLLQPVKWHMKTVIVPCDEDEKKEEEKKLLKQQDGKPSTGEPRRRSRRNTVNSGDQDDVDSYSLHGYETPIVIHRKFESNQQLNRRRKSSAFSRSISQNDDIPDDILQRRLSIIKNESCKSHDTVNLGSSVKIFDEKMYHLKANKDEINEKQRDERISKTPQPEESKISFRCDVECNTRNESDEEEPRSPVQRCWRFIVEFFDLDLLKDPGYVILMVGMSLAICAELNFSLFTPLILGDFGFSIQQIATLMSIIAFVDIIFRFLAPFIGDKLQFTAQNMYLLSLIMLITSRTSLMIFHDYVSAIIVACGLGVAKGFRTVYMALVIPSYVPLHRLASASGIQSVVNCLFIVLSIPLMAAVRDKTGSFNWCIGALNCITFMTVLMWTIQLVYKKIK</sequence>
<name>A0AAN9VHR8_9ORTH</name>
<dbReference type="InterPro" id="IPR011701">
    <property type="entry name" value="MFS"/>
</dbReference>
<proteinExistence type="predicted"/>
<dbReference type="InterPro" id="IPR050327">
    <property type="entry name" value="Proton-linked_MCT"/>
</dbReference>
<feature type="region of interest" description="Disordered" evidence="1">
    <location>
        <begin position="225"/>
        <end position="263"/>
    </location>
</feature>
<evidence type="ECO:0000256" key="2">
    <source>
        <dbReference type="SAM" id="Phobius"/>
    </source>
</evidence>
<dbReference type="AlphaFoldDB" id="A0AAN9VHR8"/>
<feature type="transmembrane region" description="Helical" evidence="2">
    <location>
        <begin position="413"/>
        <end position="438"/>
    </location>
</feature>
<dbReference type="Pfam" id="PF07690">
    <property type="entry name" value="MFS_1"/>
    <property type="match status" value="2"/>
</dbReference>
<dbReference type="SUPFAM" id="SSF103473">
    <property type="entry name" value="MFS general substrate transporter"/>
    <property type="match status" value="1"/>
</dbReference>
<dbReference type="PANTHER" id="PTHR11360">
    <property type="entry name" value="MONOCARBOXYLATE TRANSPORTER"/>
    <property type="match status" value="1"/>
</dbReference>
<feature type="transmembrane region" description="Helical" evidence="2">
    <location>
        <begin position="538"/>
        <end position="560"/>
    </location>
</feature>
<comment type="caution">
    <text evidence="3">The sequence shown here is derived from an EMBL/GenBank/DDBJ whole genome shotgun (WGS) entry which is preliminary data.</text>
</comment>
<feature type="transmembrane region" description="Helical" evidence="2">
    <location>
        <begin position="566"/>
        <end position="591"/>
    </location>
</feature>